<evidence type="ECO:0000313" key="2">
    <source>
        <dbReference type="EMBL" id="MBB4678224.1"/>
    </source>
</evidence>
<dbReference type="AlphaFoldDB" id="A0A7W7CBS6"/>
<dbReference type="PANTHER" id="PTHR35400:SF3">
    <property type="entry name" value="SLL1072 PROTEIN"/>
    <property type="match status" value="1"/>
</dbReference>
<dbReference type="GO" id="GO:0004519">
    <property type="term" value="F:endonuclease activity"/>
    <property type="evidence" value="ECO:0007669"/>
    <property type="project" value="UniProtKB-KW"/>
</dbReference>
<dbReference type="SUPFAM" id="SSF52980">
    <property type="entry name" value="Restriction endonuclease-like"/>
    <property type="match status" value="1"/>
</dbReference>
<accession>A0A7W7CBS6</accession>
<reference evidence="2 3" key="1">
    <citation type="submission" date="2020-08" db="EMBL/GenBank/DDBJ databases">
        <title>Sequencing the genomes of 1000 actinobacteria strains.</title>
        <authorList>
            <person name="Klenk H.-P."/>
        </authorList>
    </citation>
    <scope>NUCLEOTIDE SEQUENCE [LARGE SCALE GENOMIC DNA]</scope>
    <source>
        <strain evidence="2 3">DSM 44230</strain>
    </source>
</reference>
<dbReference type="Gene3D" id="3.90.1570.10">
    <property type="entry name" value="tt1808, chain A"/>
    <property type="match status" value="1"/>
</dbReference>
<dbReference type="InterPro" id="IPR011335">
    <property type="entry name" value="Restrct_endonuc-II-like"/>
</dbReference>
<dbReference type="PANTHER" id="PTHR35400">
    <property type="entry name" value="SLR1083 PROTEIN"/>
    <property type="match status" value="1"/>
</dbReference>
<keyword evidence="2" id="KW-0378">Hydrolase</keyword>
<dbReference type="CDD" id="cd06260">
    <property type="entry name" value="DUF820-like"/>
    <property type="match status" value="1"/>
</dbReference>
<dbReference type="EMBL" id="JACHMH010000001">
    <property type="protein sequence ID" value="MBB4678224.1"/>
    <property type="molecule type" value="Genomic_DNA"/>
</dbReference>
<dbReference type="Proteomes" id="UP000533598">
    <property type="component" value="Unassembled WGS sequence"/>
</dbReference>
<dbReference type="InterPro" id="IPR008538">
    <property type="entry name" value="Uma2"/>
</dbReference>
<name>A0A7W7CBS6_9PSEU</name>
<feature type="domain" description="Putative restriction endonuclease" evidence="1">
    <location>
        <begin position="1"/>
        <end position="106"/>
    </location>
</feature>
<evidence type="ECO:0000313" key="3">
    <source>
        <dbReference type="Proteomes" id="UP000533598"/>
    </source>
</evidence>
<sequence>MNPSPLPIHQRIMRRLAAALEPALSPEWQLEVDIDVLLEEEPLDYVAPDIVVFSATVPLTTRPIPAGTVLLAVEVVSKGSRREDRGSKPLAYAEAGVPHYWRLESQASGALAPVMHTYVLDVVTGSYTETGAHQGRLRSAVIGPVDIDLAALTR</sequence>
<protein>
    <submittedName>
        <fullName evidence="2">Uma2 family endonuclease</fullName>
    </submittedName>
</protein>
<dbReference type="Pfam" id="PF05685">
    <property type="entry name" value="Uma2"/>
    <property type="match status" value="1"/>
</dbReference>
<keyword evidence="2" id="KW-0540">Nuclease</keyword>
<proteinExistence type="predicted"/>
<dbReference type="InterPro" id="IPR012296">
    <property type="entry name" value="Nuclease_put_TT1808"/>
</dbReference>
<keyword evidence="3" id="KW-1185">Reference proteome</keyword>
<comment type="caution">
    <text evidence="2">The sequence shown here is derived from an EMBL/GenBank/DDBJ whole genome shotgun (WGS) entry which is preliminary data.</text>
</comment>
<evidence type="ECO:0000259" key="1">
    <source>
        <dbReference type="Pfam" id="PF05685"/>
    </source>
</evidence>
<keyword evidence="2" id="KW-0255">Endonuclease</keyword>
<gene>
    <name evidence="2" type="ORF">HNR67_004342</name>
</gene>
<organism evidence="2 3">
    <name type="scientific">Crossiella cryophila</name>
    <dbReference type="NCBI Taxonomy" id="43355"/>
    <lineage>
        <taxon>Bacteria</taxon>
        <taxon>Bacillati</taxon>
        <taxon>Actinomycetota</taxon>
        <taxon>Actinomycetes</taxon>
        <taxon>Pseudonocardiales</taxon>
        <taxon>Pseudonocardiaceae</taxon>
        <taxon>Crossiella</taxon>
    </lineage>
</organism>